<evidence type="ECO:0000256" key="1">
    <source>
        <dbReference type="SAM" id="MobiDB-lite"/>
    </source>
</evidence>
<evidence type="ECO:0000313" key="3">
    <source>
        <dbReference type="Proteomes" id="UP000324222"/>
    </source>
</evidence>
<keyword evidence="3" id="KW-1185">Reference proteome</keyword>
<dbReference type="EMBL" id="VSRR010006903">
    <property type="protein sequence ID" value="MPC45807.1"/>
    <property type="molecule type" value="Genomic_DNA"/>
</dbReference>
<feature type="region of interest" description="Disordered" evidence="1">
    <location>
        <begin position="41"/>
        <end position="65"/>
    </location>
</feature>
<reference evidence="2 3" key="1">
    <citation type="submission" date="2019-05" db="EMBL/GenBank/DDBJ databases">
        <title>Another draft genome of Portunus trituberculatus and its Hox gene families provides insights of decapod evolution.</title>
        <authorList>
            <person name="Jeong J.-H."/>
            <person name="Song I."/>
            <person name="Kim S."/>
            <person name="Choi T."/>
            <person name="Kim D."/>
            <person name="Ryu S."/>
            <person name="Kim W."/>
        </authorList>
    </citation>
    <scope>NUCLEOTIDE SEQUENCE [LARGE SCALE GENOMIC DNA]</scope>
    <source>
        <tissue evidence="2">Muscle</tissue>
    </source>
</reference>
<proteinExistence type="predicted"/>
<protein>
    <submittedName>
        <fullName evidence="2">Uncharacterized protein</fullName>
    </submittedName>
</protein>
<sequence>MKHDSRWCGGRGVTLLRTVAPLHRPRLPFPAVSVPFFPSITAPPRSSPRGFMTGEPRRGTSPNYLPSTTTTIAATAATTALLSPSALPLSPNTLLPPSRLCHTAVGGLTYIKWVAKWWW</sequence>
<gene>
    <name evidence="2" type="ORF">E2C01_039512</name>
</gene>
<comment type="caution">
    <text evidence="2">The sequence shown here is derived from an EMBL/GenBank/DDBJ whole genome shotgun (WGS) entry which is preliminary data.</text>
</comment>
<organism evidence="2 3">
    <name type="scientific">Portunus trituberculatus</name>
    <name type="common">Swimming crab</name>
    <name type="synonym">Neptunus trituberculatus</name>
    <dbReference type="NCBI Taxonomy" id="210409"/>
    <lineage>
        <taxon>Eukaryota</taxon>
        <taxon>Metazoa</taxon>
        <taxon>Ecdysozoa</taxon>
        <taxon>Arthropoda</taxon>
        <taxon>Crustacea</taxon>
        <taxon>Multicrustacea</taxon>
        <taxon>Malacostraca</taxon>
        <taxon>Eumalacostraca</taxon>
        <taxon>Eucarida</taxon>
        <taxon>Decapoda</taxon>
        <taxon>Pleocyemata</taxon>
        <taxon>Brachyura</taxon>
        <taxon>Eubrachyura</taxon>
        <taxon>Portunoidea</taxon>
        <taxon>Portunidae</taxon>
        <taxon>Portuninae</taxon>
        <taxon>Portunus</taxon>
    </lineage>
</organism>
<name>A0A5B7FJV7_PORTR</name>
<dbReference type="Proteomes" id="UP000324222">
    <property type="component" value="Unassembled WGS sequence"/>
</dbReference>
<accession>A0A5B7FJV7</accession>
<evidence type="ECO:0000313" key="2">
    <source>
        <dbReference type="EMBL" id="MPC45807.1"/>
    </source>
</evidence>
<dbReference type="AlphaFoldDB" id="A0A5B7FJV7"/>